<keyword evidence="3" id="KW-0653">Protein transport</keyword>
<dbReference type="FunFam" id="3.30.450.60:FF:000002">
    <property type="entry name" value="AP-2 complex subunit mu, putative"/>
    <property type="match status" value="1"/>
</dbReference>
<evidence type="ECO:0000313" key="7">
    <source>
        <dbReference type="EMBL" id="KAJ3440763.1"/>
    </source>
</evidence>
<evidence type="ECO:0000256" key="3">
    <source>
        <dbReference type="ARBA" id="ARBA00022927"/>
    </source>
</evidence>
<dbReference type="InterPro" id="IPR050431">
    <property type="entry name" value="Adaptor_comp_med_subunit"/>
</dbReference>
<feature type="compositionally biased region" description="Basic and acidic residues" evidence="5">
    <location>
        <begin position="688"/>
        <end position="718"/>
    </location>
</feature>
<protein>
    <submittedName>
        <fullName evidence="7">Adaptor protein complex 1 mu subunit</fullName>
    </submittedName>
</protein>
<dbReference type="EMBL" id="JANTQA010000030">
    <property type="protein sequence ID" value="KAJ3440763.1"/>
    <property type="molecule type" value="Genomic_DNA"/>
</dbReference>
<feature type="compositionally biased region" description="Basic and acidic residues" evidence="5">
    <location>
        <begin position="672"/>
        <end position="681"/>
    </location>
</feature>
<dbReference type="GO" id="GO:0016192">
    <property type="term" value="P:vesicle-mediated transport"/>
    <property type="evidence" value="ECO:0007669"/>
    <property type="project" value="InterPro"/>
</dbReference>
<dbReference type="PROSITE" id="PS51072">
    <property type="entry name" value="MHD"/>
    <property type="match status" value="1"/>
</dbReference>
<reference evidence="7" key="1">
    <citation type="submission" date="2022-08" db="EMBL/GenBank/DDBJ databases">
        <title>Novel sulphate-reducing endosymbionts in the free-living metamonad Anaeramoeba.</title>
        <authorList>
            <person name="Jerlstrom-Hultqvist J."/>
            <person name="Cepicka I."/>
            <person name="Gallot-Lavallee L."/>
            <person name="Salas-Leiva D."/>
            <person name="Curtis B.A."/>
            <person name="Zahonova K."/>
            <person name="Pipaliya S."/>
            <person name="Dacks J."/>
            <person name="Roger A.J."/>
        </authorList>
    </citation>
    <scope>NUCLEOTIDE SEQUENCE</scope>
    <source>
        <strain evidence="7">Busselton2</strain>
    </source>
</reference>
<dbReference type="AlphaFoldDB" id="A0AAV7ZKA0"/>
<dbReference type="InterPro" id="IPR001392">
    <property type="entry name" value="Clathrin_mu"/>
</dbReference>
<dbReference type="SUPFAM" id="SSF64356">
    <property type="entry name" value="SNARE-like"/>
    <property type="match status" value="1"/>
</dbReference>
<dbReference type="InterPro" id="IPR018240">
    <property type="entry name" value="Clathrin_mu_CS"/>
</dbReference>
<proteinExistence type="predicted"/>
<dbReference type="PANTHER" id="PTHR10529">
    <property type="entry name" value="AP COMPLEX SUBUNIT MU"/>
    <property type="match status" value="1"/>
</dbReference>
<dbReference type="InterPro" id="IPR036168">
    <property type="entry name" value="AP2_Mu_C_sf"/>
</dbReference>
<feature type="region of interest" description="Disordered" evidence="5">
    <location>
        <begin position="663"/>
        <end position="718"/>
    </location>
</feature>
<dbReference type="SUPFAM" id="SSF49447">
    <property type="entry name" value="Second domain of Mu2 adaptin subunit (ap50) of ap2 adaptor"/>
    <property type="match status" value="1"/>
</dbReference>
<dbReference type="GO" id="GO:0030131">
    <property type="term" value="C:clathrin adaptor complex"/>
    <property type="evidence" value="ECO:0007669"/>
    <property type="project" value="InterPro"/>
</dbReference>
<dbReference type="Proteomes" id="UP001146793">
    <property type="component" value="Unassembled WGS sequence"/>
</dbReference>
<evidence type="ECO:0000256" key="2">
    <source>
        <dbReference type="ARBA" id="ARBA00022448"/>
    </source>
</evidence>
<dbReference type="Pfam" id="PF01217">
    <property type="entry name" value="Clat_adaptor_s"/>
    <property type="match status" value="1"/>
</dbReference>
<evidence type="ECO:0000256" key="4">
    <source>
        <dbReference type="ARBA" id="ARBA00023136"/>
    </source>
</evidence>
<dbReference type="PROSITE" id="PS00990">
    <property type="entry name" value="CLAT_ADAPTOR_M_1"/>
    <property type="match status" value="1"/>
</dbReference>
<dbReference type="GO" id="GO:0012505">
    <property type="term" value="C:endomembrane system"/>
    <property type="evidence" value="ECO:0007669"/>
    <property type="project" value="UniProtKB-SubCell"/>
</dbReference>
<dbReference type="PROSITE" id="PS00991">
    <property type="entry name" value="CLAT_ADAPTOR_M_2"/>
    <property type="match status" value="1"/>
</dbReference>
<accession>A0AAV7ZKA0</accession>
<dbReference type="Pfam" id="PF00928">
    <property type="entry name" value="Adap_comp_sub"/>
    <property type="match status" value="1"/>
</dbReference>
<evidence type="ECO:0000256" key="1">
    <source>
        <dbReference type="ARBA" id="ARBA00004308"/>
    </source>
</evidence>
<evidence type="ECO:0000259" key="6">
    <source>
        <dbReference type="PROSITE" id="PS51072"/>
    </source>
</evidence>
<dbReference type="GO" id="GO:0006886">
    <property type="term" value="P:intracellular protein transport"/>
    <property type="evidence" value="ECO:0007669"/>
    <property type="project" value="InterPro"/>
</dbReference>
<keyword evidence="4" id="KW-0472">Membrane</keyword>
<comment type="subcellular location">
    <subcellularLocation>
        <location evidence="1">Endomembrane system</location>
    </subcellularLocation>
</comment>
<dbReference type="InterPro" id="IPR022775">
    <property type="entry name" value="AP_mu_sigma_su"/>
</dbReference>
<dbReference type="Gene3D" id="3.30.450.60">
    <property type="match status" value="1"/>
</dbReference>
<dbReference type="Gene3D" id="2.60.40.1170">
    <property type="entry name" value="Mu homology domain, subdomain B"/>
    <property type="match status" value="2"/>
</dbReference>
<name>A0AAV7ZKA0_9EUKA</name>
<dbReference type="PRINTS" id="PR00314">
    <property type="entry name" value="CLATHRINADPT"/>
</dbReference>
<organism evidence="7 8">
    <name type="scientific">Anaeramoeba flamelloides</name>
    <dbReference type="NCBI Taxonomy" id="1746091"/>
    <lineage>
        <taxon>Eukaryota</taxon>
        <taxon>Metamonada</taxon>
        <taxon>Anaeramoebidae</taxon>
        <taxon>Anaeramoeba</taxon>
    </lineage>
</organism>
<dbReference type="InterPro" id="IPR011012">
    <property type="entry name" value="Longin-like_dom_sf"/>
</dbReference>
<comment type="caution">
    <text evidence="7">The sequence shown here is derived from an EMBL/GenBank/DDBJ whole genome shotgun (WGS) entry which is preliminary data.</text>
</comment>
<evidence type="ECO:0000313" key="8">
    <source>
        <dbReference type="Proteomes" id="UP001146793"/>
    </source>
</evidence>
<sequence>MSVSAILILDHRGKVLISRDYREDIPLSYGAKFCQKLTDQTNETEIKPISHDEDGITYVYIKHNSINFLALTKYNTNCPLIVEFLYDLVKVLSSYFGTLEEESIKDNFVIIHELLDEMMDFGIPQFTESEMLKQYIKTESHKITQEQSKTISKAVTGNVSWRSEGIFYKKNEVFLDIVENLKMVITSSGSVVSSEIIGNINANIKLSGMPKLRLGLNDKILFKHSNEGKKNSVSFEMDDIKFHQCVKLSDFENDQSITFIPPDGQFELMSYRISKPLKPLFVVDALIETHARSRVEYYVKVKSLFRATLQAQDCQVVIPVSPNVDSPKFKANVGRCVYKPQIDAMVWTIRSFEGRKNHVLRAHFKLSSFSDEKELQRKKPIYLRFKINYKTVSGLLVKYLKIHEKSGYHALPWIRYLTESRETDYESHPITIQTKKEMTNYRQPFDEMDSYEPKIMHNEEDESWKYRRNPFNRRTYHQEEITKSEKKNKQIDDFVDNILANQNLKYKTKEVSQYITKLEESLKKLLLIKPFLKDLNSMELQNEIMKLESEINNLQVLDNQNEIETFIINHTNKNIEKSMSGLKIDSQKLNTELNMPINKFEMEKNTLPIENTFPNQILPVINSILNESKEIDFYSLSKELWISLKKISQQFDQNFLAGLGLTETDNKNIQGDNKKDEKEEKKEEDEKEEKKEDEIEKEKNEKEEKEETNEKKEKAKEKEVEVEVEKEKVVEKEKAVEIEIEKKVEIEKEKEKDKKGNKVKTNQMINKFRINTKQTYQTTILNQQKKFELIENLISDLEMLKENPELVEVTRNYLMKILEFYWNIEINNENIQLLQNDEGLIVKFNPDLHQKINPNVGETFHLLIPGLEQNGKIIMKTLGYFQ</sequence>
<dbReference type="InterPro" id="IPR028565">
    <property type="entry name" value="MHD"/>
</dbReference>
<keyword evidence="2" id="KW-0813">Transport</keyword>
<evidence type="ECO:0000256" key="5">
    <source>
        <dbReference type="SAM" id="MobiDB-lite"/>
    </source>
</evidence>
<feature type="domain" description="MHD" evidence="6">
    <location>
        <begin position="170"/>
        <end position="428"/>
    </location>
</feature>
<dbReference type="CDD" id="cd09250">
    <property type="entry name" value="AP-1_Mu1_Cterm"/>
    <property type="match status" value="1"/>
</dbReference>
<gene>
    <name evidence="7" type="ORF">M0812_14435</name>
</gene>